<feature type="transmembrane region" description="Helical" evidence="1">
    <location>
        <begin position="6"/>
        <end position="32"/>
    </location>
</feature>
<accession>A0ABT1PZP5</accession>
<feature type="transmembrane region" description="Helical" evidence="1">
    <location>
        <begin position="109"/>
        <end position="128"/>
    </location>
</feature>
<gene>
    <name evidence="2" type="ORF">NGB36_21685</name>
</gene>
<dbReference type="EMBL" id="JANFNG010000019">
    <property type="protein sequence ID" value="MCQ4083146.1"/>
    <property type="molecule type" value="Genomic_DNA"/>
</dbReference>
<dbReference type="RefSeq" id="WP_255922072.1">
    <property type="nucleotide sequence ID" value="NZ_JANFNG010000019.1"/>
</dbReference>
<keyword evidence="1" id="KW-1133">Transmembrane helix</keyword>
<feature type="transmembrane region" description="Helical" evidence="1">
    <location>
        <begin position="41"/>
        <end position="64"/>
    </location>
</feature>
<evidence type="ECO:0000313" key="2">
    <source>
        <dbReference type="EMBL" id="MCQ4083146.1"/>
    </source>
</evidence>
<feature type="transmembrane region" description="Helical" evidence="1">
    <location>
        <begin position="70"/>
        <end position="88"/>
    </location>
</feature>
<name>A0ABT1PZP5_9ACTN</name>
<evidence type="ECO:0000313" key="3">
    <source>
        <dbReference type="Proteomes" id="UP001057702"/>
    </source>
</evidence>
<evidence type="ECO:0000256" key="1">
    <source>
        <dbReference type="SAM" id="Phobius"/>
    </source>
</evidence>
<organism evidence="2 3">
    <name type="scientific">Streptomyces humicola</name>
    <dbReference type="NCBI Taxonomy" id="2953240"/>
    <lineage>
        <taxon>Bacteria</taxon>
        <taxon>Bacillati</taxon>
        <taxon>Actinomycetota</taxon>
        <taxon>Actinomycetes</taxon>
        <taxon>Kitasatosporales</taxon>
        <taxon>Streptomycetaceae</taxon>
        <taxon>Streptomyces</taxon>
    </lineage>
</organism>
<protein>
    <recommendedName>
        <fullName evidence="4">Cadmium transporter</fullName>
    </recommendedName>
</protein>
<feature type="transmembrane region" description="Helical" evidence="1">
    <location>
        <begin position="134"/>
        <end position="153"/>
    </location>
</feature>
<sequence length="190" mass="20171">MMHEVLYAVVLGVTVFCATNIDAWALFVALFLPERRPRKRLLVSALLLGLLTLLGLGALGGAVARLLVPSYVRLLGIIPAALGVRGLVRGGDVVAPLRRAAEYRRLGQYVALVLATGLDNVSVFTVVFSRVTVGAGVLFGCVQIALAPSLVWAADVACEGWCRSRLVRVHQQRLSSVVFILVGAAVLVTG</sequence>
<evidence type="ECO:0008006" key="4">
    <source>
        <dbReference type="Google" id="ProtNLM"/>
    </source>
</evidence>
<comment type="caution">
    <text evidence="2">The sequence shown here is derived from an EMBL/GenBank/DDBJ whole genome shotgun (WGS) entry which is preliminary data.</text>
</comment>
<proteinExistence type="predicted"/>
<keyword evidence="1" id="KW-0472">Membrane</keyword>
<keyword evidence="3" id="KW-1185">Reference proteome</keyword>
<keyword evidence="1" id="KW-0812">Transmembrane</keyword>
<feature type="transmembrane region" description="Helical" evidence="1">
    <location>
        <begin position="174"/>
        <end position="189"/>
    </location>
</feature>
<reference evidence="2" key="1">
    <citation type="submission" date="2022-06" db="EMBL/GenBank/DDBJ databases">
        <title>Draft genome sequence of Streptomyces sp. RB6PN25 isolated from peat swamp forest in Thailand.</title>
        <authorList>
            <person name="Duangmal K."/>
            <person name="Klaysubun C."/>
        </authorList>
    </citation>
    <scope>NUCLEOTIDE SEQUENCE</scope>
    <source>
        <strain evidence="2">RB6PN25</strain>
    </source>
</reference>
<dbReference type="Proteomes" id="UP001057702">
    <property type="component" value="Unassembled WGS sequence"/>
</dbReference>